<organism evidence="1">
    <name type="scientific">marine metagenome</name>
    <dbReference type="NCBI Taxonomy" id="408172"/>
    <lineage>
        <taxon>unclassified sequences</taxon>
        <taxon>metagenomes</taxon>
        <taxon>ecological metagenomes</taxon>
    </lineage>
</organism>
<gene>
    <name evidence="1" type="ORF">METZ01_LOCUS77574</name>
</gene>
<dbReference type="AlphaFoldDB" id="A0A381U931"/>
<evidence type="ECO:0000313" key="1">
    <source>
        <dbReference type="EMBL" id="SVA24720.1"/>
    </source>
</evidence>
<proteinExistence type="predicted"/>
<protein>
    <submittedName>
        <fullName evidence="1">Uncharacterized protein</fullName>
    </submittedName>
</protein>
<name>A0A381U931_9ZZZZ</name>
<sequence length="57" mass="6587">MGDGKYRMSEMNGEPQLRELFSRGIYGIQPEISAEIWIRYVNYRFVGQIGNISSTKV</sequence>
<accession>A0A381U931</accession>
<dbReference type="EMBL" id="UINC01005976">
    <property type="protein sequence ID" value="SVA24720.1"/>
    <property type="molecule type" value="Genomic_DNA"/>
</dbReference>
<reference evidence="1" key="1">
    <citation type="submission" date="2018-05" db="EMBL/GenBank/DDBJ databases">
        <authorList>
            <person name="Lanie J.A."/>
            <person name="Ng W.-L."/>
            <person name="Kazmierczak K.M."/>
            <person name="Andrzejewski T.M."/>
            <person name="Davidsen T.M."/>
            <person name="Wayne K.J."/>
            <person name="Tettelin H."/>
            <person name="Glass J.I."/>
            <person name="Rusch D."/>
            <person name="Podicherti R."/>
            <person name="Tsui H.-C.T."/>
            <person name="Winkler M.E."/>
        </authorList>
    </citation>
    <scope>NUCLEOTIDE SEQUENCE</scope>
</reference>